<dbReference type="GO" id="GO:0005267">
    <property type="term" value="F:potassium channel activity"/>
    <property type="evidence" value="ECO:0007669"/>
    <property type="project" value="UniProtKB-KW"/>
</dbReference>
<dbReference type="InterPro" id="IPR013099">
    <property type="entry name" value="K_chnl_dom"/>
</dbReference>
<feature type="region of interest" description="Disordered" evidence="11">
    <location>
        <begin position="731"/>
        <end position="776"/>
    </location>
</feature>
<feature type="transmembrane region" description="Helical" evidence="12">
    <location>
        <begin position="418"/>
        <end position="442"/>
    </location>
</feature>
<evidence type="ECO:0000256" key="10">
    <source>
        <dbReference type="ARBA" id="ARBA00023303"/>
    </source>
</evidence>
<feature type="domain" description="Potassium channel" evidence="13">
    <location>
        <begin position="466"/>
        <end position="519"/>
    </location>
</feature>
<proteinExistence type="predicted"/>
<keyword evidence="9 12" id="KW-0472">Membrane</keyword>
<dbReference type="PANTHER" id="PTHR10027">
    <property type="entry name" value="CALCIUM-ACTIVATED POTASSIUM CHANNEL ALPHA CHAIN"/>
    <property type="match status" value="1"/>
</dbReference>
<evidence type="ECO:0000256" key="7">
    <source>
        <dbReference type="ARBA" id="ARBA00022989"/>
    </source>
</evidence>
<keyword evidence="6" id="KW-0630">Potassium</keyword>
<dbReference type="GO" id="GO:0016020">
    <property type="term" value="C:membrane"/>
    <property type="evidence" value="ECO:0007669"/>
    <property type="project" value="UniProtKB-SubCell"/>
</dbReference>
<accession>A0A7S0LSY4</accession>
<dbReference type="SUPFAM" id="SSF81324">
    <property type="entry name" value="Voltage-gated potassium channels"/>
    <property type="match status" value="1"/>
</dbReference>
<keyword evidence="3" id="KW-0633">Potassium transport</keyword>
<dbReference type="AlphaFoldDB" id="A0A7S0LSY4"/>
<evidence type="ECO:0000256" key="12">
    <source>
        <dbReference type="SAM" id="Phobius"/>
    </source>
</evidence>
<comment type="subcellular location">
    <subcellularLocation>
        <location evidence="1">Membrane</location>
        <topology evidence="1">Multi-pass membrane protein</topology>
    </subcellularLocation>
</comment>
<sequence length="1130" mass="125093">MPPRAAENFHLDVRGYSKRTRVRHVWHFPKWPLTPCAEKEVSHETFVPPRARCGLCSGARLRGWAVFMCKKALPVAFLPVLVFCHLFAFRGRTGYIFVCLGLAIAFQALFICFMRLTRHCWHLKMYSEAMESLQDDGWRRVKHRAIKSRIVKDASGPNKWMSLHSARGEIAGVRPWCHVTTRASLNVIGACLPARWPSHAFLARILRNFTGRLRSLAGRLRSIARSIRFSLHRADVYLAQIYASPEYSLSRLVRLFLWCLSWLVTAYHIYRPTNGSWWTFEELSIANLVRNEKSLPTADFWIDQTLQWTVFFDFAADLLVSRSKLAFLFSFPTLCDLITMPITSLLMEIIFGIMCYELTVEECVLIAERDPFAFSKAKCGPFDPRPRVFLNQFGFLRFATLYFTKGILQDLGSFSPRVYASLSLFLSIYSMLSFYAGFMFWLNAPTPELEYVGQPVPDGTFYYPHSYFYFAIVTITTVGYGDFSPSYGLPAGEIATIICLAVAIVWLPQQLSALQEAMQKALTIRGSVPVGKPYTLVLGDAQAEQVEFFIDHQFSVGASTFRTPMVVLTPHALEDFASYPHVTYIRGDLLSPLQLPTVAAQRLNLHRATAVFLLGDVLSLSGADAARVLVHDRATTARLLVLTKLMPPERVHVLYKSTNDLDLARSAGVRKIVCLNHLKMRLLSKSVSDCPGAIVLITNLLNTKIALDRTIASMQMRDVGMSGLVARGLGRSKGGSDSLARSVGGRGFDAQGDGGSGGGSGNSSGGDEAAVQTSGADGGDEQVWYELYALGAENNLTLSHTPSGLVGMKWGRAVETVFVHTGTILLGVADTQAQGVRLMPWGLALEQEHTCVWVGHQGATQAVGKIFDSVKATQRLTPSGMLPIYPSSAASGTAAVYVAAAQVIHDYVRHRRKPVESLLETLRREVLQRDVNHVIVCGWPRGLSSLVRRLSDNDFTVSVVAPEPVFAGAVAKCQSIDNFKWVPDSPMKEGALRAAGLLSEAACRVLIFNEGLLGDDERSGVSADCDCLLVKSQILSILTAHGRRMHVYQTRLSLIVGFAEVSAAQNEPHRWPRTRTEGPHDLTTARARAHPPHTNPHAHKPTRTQTHPHTHPTALLPIPPPPLRLVDMDS</sequence>
<feature type="compositionally biased region" description="Basic residues" evidence="11">
    <location>
        <begin position="1087"/>
        <end position="1110"/>
    </location>
</feature>
<keyword evidence="10" id="KW-0407">Ion channel</keyword>
<evidence type="ECO:0000256" key="1">
    <source>
        <dbReference type="ARBA" id="ARBA00004141"/>
    </source>
</evidence>
<name>A0A7S0LSY4_9EUKA</name>
<feature type="compositionally biased region" description="Gly residues" evidence="11">
    <location>
        <begin position="744"/>
        <end position="764"/>
    </location>
</feature>
<evidence type="ECO:0000259" key="13">
    <source>
        <dbReference type="Pfam" id="PF07885"/>
    </source>
</evidence>
<protein>
    <recommendedName>
        <fullName evidence="13">Potassium channel domain-containing protein</fullName>
    </recommendedName>
</protein>
<dbReference type="Gene3D" id="3.40.50.720">
    <property type="entry name" value="NAD(P)-binding Rossmann-like Domain"/>
    <property type="match status" value="1"/>
</dbReference>
<keyword evidence="5" id="KW-0631">Potassium channel</keyword>
<keyword evidence="2" id="KW-0813">Transport</keyword>
<feature type="transmembrane region" description="Helical" evidence="12">
    <location>
        <begin position="462"/>
        <end position="480"/>
    </location>
</feature>
<evidence type="ECO:0000256" key="5">
    <source>
        <dbReference type="ARBA" id="ARBA00022826"/>
    </source>
</evidence>
<keyword evidence="8" id="KW-0406">Ion transport</keyword>
<evidence type="ECO:0000256" key="6">
    <source>
        <dbReference type="ARBA" id="ARBA00022958"/>
    </source>
</evidence>
<evidence type="ECO:0000256" key="9">
    <source>
        <dbReference type="ARBA" id="ARBA00023136"/>
    </source>
</evidence>
<feature type="region of interest" description="Disordered" evidence="11">
    <location>
        <begin position="1085"/>
        <end position="1130"/>
    </location>
</feature>
<evidence type="ECO:0000256" key="8">
    <source>
        <dbReference type="ARBA" id="ARBA00023065"/>
    </source>
</evidence>
<evidence type="ECO:0000256" key="3">
    <source>
        <dbReference type="ARBA" id="ARBA00022538"/>
    </source>
</evidence>
<feature type="transmembrane region" description="Helical" evidence="12">
    <location>
        <begin position="487"/>
        <end position="507"/>
    </location>
</feature>
<feature type="transmembrane region" description="Helical" evidence="12">
    <location>
        <begin position="72"/>
        <end position="89"/>
    </location>
</feature>
<dbReference type="Gene3D" id="1.10.287.70">
    <property type="match status" value="1"/>
</dbReference>
<evidence type="ECO:0000256" key="2">
    <source>
        <dbReference type="ARBA" id="ARBA00022448"/>
    </source>
</evidence>
<dbReference type="Pfam" id="PF07885">
    <property type="entry name" value="Ion_trans_2"/>
    <property type="match status" value="1"/>
</dbReference>
<reference evidence="14" key="1">
    <citation type="submission" date="2021-01" db="EMBL/GenBank/DDBJ databases">
        <authorList>
            <person name="Corre E."/>
            <person name="Pelletier E."/>
            <person name="Niang G."/>
            <person name="Scheremetjew M."/>
            <person name="Finn R."/>
            <person name="Kale V."/>
            <person name="Holt S."/>
            <person name="Cochrane G."/>
            <person name="Meng A."/>
            <person name="Brown T."/>
            <person name="Cohen L."/>
        </authorList>
    </citation>
    <scope>NUCLEOTIDE SEQUENCE</scope>
    <source>
        <strain evidence="14">PLY182g</strain>
    </source>
</reference>
<evidence type="ECO:0000256" key="11">
    <source>
        <dbReference type="SAM" id="MobiDB-lite"/>
    </source>
</evidence>
<evidence type="ECO:0000313" key="14">
    <source>
        <dbReference type="EMBL" id="CAD8621859.1"/>
    </source>
</evidence>
<dbReference type="EMBL" id="HBEY01052476">
    <property type="protein sequence ID" value="CAD8621859.1"/>
    <property type="molecule type" value="Transcribed_RNA"/>
</dbReference>
<evidence type="ECO:0000256" key="4">
    <source>
        <dbReference type="ARBA" id="ARBA00022692"/>
    </source>
</evidence>
<dbReference type="PANTHER" id="PTHR10027:SF10">
    <property type="entry name" value="SLOWPOKE 2, ISOFORM D"/>
    <property type="match status" value="1"/>
</dbReference>
<gene>
    <name evidence="14" type="ORF">CPEL01642_LOCUS25242</name>
</gene>
<keyword evidence="7 12" id="KW-1133">Transmembrane helix</keyword>
<organism evidence="14">
    <name type="scientific">Coccolithus braarudii</name>
    <dbReference type="NCBI Taxonomy" id="221442"/>
    <lineage>
        <taxon>Eukaryota</taxon>
        <taxon>Haptista</taxon>
        <taxon>Haptophyta</taxon>
        <taxon>Prymnesiophyceae</taxon>
        <taxon>Coccolithales</taxon>
        <taxon>Coccolithaceae</taxon>
        <taxon>Coccolithus</taxon>
    </lineage>
</organism>
<dbReference type="InterPro" id="IPR047871">
    <property type="entry name" value="K_chnl_Slo-like"/>
</dbReference>
<feature type="transmembrane region" description="Helical" evidence="12">
    <location>
        <begin position="95"/>
        <end position="116"/>
    </location>
</feature>
<keyword evidence="4 12" id="KW-0812">Transmembrane</keyword>